<dbReference type="Proteomes" id="UP000822688">
    <property type="component" value="Chromosome 3"/>
</dbReference>
<name>A0A8T0IJL6_CERPU</name>
<protein>
    <submittedName>
        <fullName evidence="2">Uncharacterized protein</fullName>
    </submittedName>
</protein>
<proteinExistence type="predicted"/>
<evidence type="ECO:0000313" key="3">
    <source>
        <dbReference type="Proteomes" id="UP000822688"/>
    </source>
</evidence>
<reference evidence="2" key="1">
    <citation type="submission" date="2020-06" db="EMBL/GenBank/DDBJ databases">
        <title>WGS assembly of Ceratodon purpureus strain R40.</title>
        <authorList>
            <person name="Carey S.B."/>
            <person name="Jenkins J."/>
            <person name="Shu S."/>
            <person name="Lovell J.T."/>
            <person name="Sreedasyam A."/>
            <person name="Maumus F."/>
            <person name="Tiley G.P."/>
            <person name="Fernandez-Pozo N."/>
            <person name="Barry K."/>
            <person name="Chen C."/>
            <person name="Wang M."/>
            <person name="Lipzen A."/>
            <person name="Daum C."/>
            <person name="Saski C.A."/>
            <person name="Payton A.C."/>
            <person name="Mcbreen J.C."/>
            <person name="Conrad R.E."/>
            <person name="Kollar L.M."/>
            <person name="Olsson S."/>
            <person name="Huttunen S."/>
            <person name="Landis J.B."/>
            <person name="Wickett N.J."/>
            <person name="Johnson M.G."/>
            <person name="Rensing S.A."/>
            <person name="Grimwood J."/>
            <person name="Schmutz J."/>
            <person name="Mcdaniel S.F."/>
        </authorList>
    </citation>
    <scope>NUCLEOTIDE SEQUENCE</scope>
    <source>
        <strain evidence="2">R40</strain>
    </source>
</reference>
<accession>A0A8T0IJL6</accession>
<sequence>MKACPPMLWSDLFLHLIVCKAGLTHCSKERNRYPQTELIITCNSGRILL</sequence>
<evidence type="ECO:0000313" key="2">
    <source>
        <dbReference type="EMBL" id="KAG0583960.1"/>
    </source>
</evidence>
<keyword evidence="3" id="KW-1185">Reference proteome</keyword>
<feature type="signal peptide" evidence="1">
    <location>
        <begin position="1"/>
        <end position="26"/>
    </location>
</feature>
<keyword evidence="1" id="KW-0732">Signal</keyword>
<dbReference type="AlphaFoldDB" id="A0A8T0IJL6"/>
<comment type="caution">
    <text evidence="2">The sequence shown here is derived from an EMBL/GenBank/DDBJ whole genome shotgun (WGS) entry which is preliminary data.</text>
</comment>
<gene>
    <name evidence="2" type="ORF">KC19_3G175200</name>
</gene>
<feature type="chain" id="PRO_5035937929" evidence="1">
    <location>
        <begin position="27"/>
        <end position="49"/>
    </location>
</feature>
<evidence type="ECO:0000256" key="1">
    <source>
        <dbReference type="SAM" id="SignalP"/>
    </source>
</evidence>
<organism evidence="2 3">
    <name type="scientific">Ceratodon purpureus</name>
    <name type="common">Fire moss</name>
    <name type="synonym">Dicranum purpureum</name>
    <dbReference type="NCBI Taxonomy" id="3225"/>
    <lineage>
        <taxon>Eukaryota</taxon>
        <taxon>Viridiplantae</taxon>
        <taxon>Streptophyta</taxon>
        <taxon>Embryophyta</taxon>
        <taxon>Bryophyta</taxon>
        <taxon>Bryophytina</taxon>
        <taxon>Bryopsida</taxon>
        <taxon>Dicranidae</taxon>
        <taxon>Pseudoditrichales</taxon>
        <taxon>Ditrichaceae</taxon>
        <taxon>Ceratodon</taxon>
    </lineage>
</organism>
<dbReference type="EMBL" id="CM026423">
    <property type="protein sequence ID" value="KAG0583960.1"/>
    <property type="molecule type" value="Genomic_DNA"/>
</dbReference>